<dbReference type="NCBIfam" id="TIGR01652">
    <property type="entry name" value="ATPase-Plipid"/>
    <property type="match status" value="1"/>
</dbReference>
<dbReference type="SUPFAM" id="SSF81660">
    <property type="entry name" value="Metal cation-transporting ATPase, ATP-binding domain N"/>
    <property type="match status" value="1"/>
</dbReference>
<organism evidence="13 14">
    <name type="scientific">Sphagnum jensenii</name>
    <dbReference type="NCBI Taxonomy" id="128206"/>
    <lineage>
        <taxon>Eukaryota</taxon>
        <taxon>Viridiplantae</taxon>
        <taxon>Streptophyta</taxon>
        <taxon>Embryophyta</taxon>
        <taxon>Bryophyta</taxon>
        <taxon>Sphagnophytina</taxon>
        <taxon>Sphagnopsida</taxon>
        <taxon>Sphagnales</taxon>
        <taxon>Sphagnaceae</taxon>
        <taxon>Sphagnum</taxon>
    </lineage>
</organism>
<dbReference type="PROSITE" id="PS00154">
    <property type="entry name" value="ATPASE_E1_E2"/>
    <property type="match status" value="1"/>
</dbReference>
<evidence type="ECO:0000256" key="3">
    <source>
        <dbReference type="ARBA" id="ARBA00022723"/>
    </source>
</evidence>
<dbReference type="Gene3D" id="3.40.50.1000">
    <property type="entry name" value="HAD superfamily/HAD-like"/>
    <property type="match status" value="1"/>
</dbReference>
<evidence type="ECO:0000256" key="7">
    <source>
        <dbReference type="ARBA" id="ARBA00022967"/>
    </source>
</evidence>
<dbReference type="InterPro" id="IPR032630">
    <property type="entry name" value="P_typ_ATPase_c"/>
</dbReference>
<feature type="transmembrane region" description="Helical" evidence="10">
    <location>
        <begin position="74"/>
        <end position="90"/>
    </location>
</feature>
<dbReference type="Proteomes" id="UP001497444">
    <property type="component" value="Chromosome 5"/>
</dbReference>
<dbReference type="SUPFAM" id="SSF56784">
    <property type="entry name" value="HAD-like"/>
    <property type="match status" value="1"/>
</dbReference>
<keyword evidence="5 10" id="KW-0067">ATP-binding</keyword>
<keyword evidence="9 10" id="KW-0472">Membrane</keyword>
<dbReference type="InterPro" id="IPR023299">
    <property type="entry name" value="ATPase_P-typ_cyto_dom_N"/>
</dbReference>
<evidence type="ECO:0000256" key="1">
    <source>
        <dbReference type="ARBA" id="ARBA00004141"/>
    </source>
</evidence>
<dbReference type="InterPro" id="IPR006539">
    <property type="entry name" value="P-type_ATPase_IV"/>
</dbReference>
<dbReference type="SUPFAM" id="SSF81665">
    <property type="entry name" value="Calcium ATPase, transmembrane domain M"/>
    <property type="match status" value="1"/>
</dbReference>
<accession>A0ABP0X4N5</accession>
<dbReference type="InterPro" id="IPR018303">
    <property type="entry name" value="ATPase_P-typ_P_site"/>
</dbReference>
<feature type="transmembrane region" description="Helical" evidence="10">
    <location>
        <begin position="907"/>
        <end position="930"/>
    </location>
</feature>
<dbReference type="Gene3D" id="2.70.150.10">
    <property type="entry name" value="Calcium-transporting ATPase, cytoplasmic transduction domain A"/>
    <property type="match status" value="1"/>
</dbReference>
<dbReference type="Gene3D" id="3.40.1110.10">
    <property type="entry name" value="Calcium-transporting ATPase, cytoplasmic domain N"/>
    <property type="match status" value="1"/>
</dbReference>
<feature type="transmembrane region" description="Helical" evidence="10">
    <location>
        <begin position="345"/>
        <end position="371"/>
    </location>
</feature>
<evidence type="ECO:0000259" key="12">
    <source>
        <dbReference type="Pfam" id="PF16212"/>
    </source>
</evidence>
<dbReference type="InterPro" id="IPR008250">
    <property type="entry name" value="ATPase_P-typ_transduc_dom_A_sf"/>
</dbReference>
<feature type="transmembrane region" description="Helical" evidence="10">
    <location>
        <begin position="96"/>
        <end position="115"/>
    </location>
</feature>
<gene>
    <name evidence="13" type="ORF">CSSPJE1EN1_LOCUS19002</name>
</gene>
<evidence type="ECO:0000256" key="4">
    <source>
        <dbReference type="ARBA" id="ARBA00022741"/>
    </source>
</evidence>
<keyword evidence="14" id="KW-1185">Reference proteome</keyword>
<reference evidence="13" key="1">
    <citation type="submission" date="2024-02" db="EMBL/GenBank/DDBJ databases">
        <authorList>
            <consortium name="ELIXIR-Norway"/>
            <consortium name="Elixir Norway"/>
        </authorList>
    </citation>
    <scope>NUCLEOTIDE SEQUENCE</scope>
</reference>
<comment type="similarity">
    <text evidence="10">Belongs to the cation transport ATPase (P-type) (TC 3.A.3) family. Type IV subfamily.</text>
</comment>
<keyword evidence="4 10" id="KW-0547">Nucleotide-binding</keyword>
<protein>
    <recommendedName>
        <fullName evidence="10">Phospholipid-transporting ATPase</fullName>
        <ecNumber evidence="10">7.6.2.1</ecNumber>
    </recommendedName>
</protein>
<feature type="transmembrane region" description="Helical" evidence="10">
    <location>
        <begin position="1029"/>
        <end position="1046"/>
    </location>
</feature>
<evidence type="ECO:0000256" key="2">
    <source>
        <dbReference type="ARBA" id="ARBA00022692"/>
    </source>
</evidence>
<dbReference type="InterPro" id="IPR023298">
    <property type="entry name" value="ATPase_P-typ_TM_dom_sf"/>
</dbReference>
<keyword evidence="7 10" id="KW-1278">Translocase</keyword>
<keyword evidence="3" id="KW-0479">Metal-binding</keyword>
<feature type="transmembrane region" description="Helical" evidence="10">
    <location>
        <begin position="1097"/>
        <end position="1117"/>
    </location>
</feature>
<dbReference type="EMBL" id="OZ020100">
    <property type="protein sequence ID" value="CAK9273524.1"/>
    <property type="molecule type" value="Genomic_DNA"/>
</dbReference>
<name>A0ABP0X4N5_9BRYO</name>
<dbReference type="Pfam" id="PF13246">
    <property type="entry name" value="Cation_ATPase"/>
    <property type="match status" value="1"/>
</dbReference>
<dbReference type="PANTHER" id="PTHR24092">
    <property type="entry name" value="PROBABLE PHOSPHOLIPID-TRANSPORTING ATPASE"/>
    <property type="match status" value="1"/>
</dbReference>
<evidence type="ECO:0000256" key="5">
    <source>
        <dbReference type="ARBA" id="ARBA00022840"/>
    </source>
</evidence>
<keyword evidence="8 10" id="KW-1133">Transmembrane helix</keyword>
<dbReference type="InterPro" id="IPR032631">
    <property type="entry name" value="P-type_ATPase_N"/>
</dbReference>
<dbReference type="Pfam" id="PF16212">
    <property type="entry name" value="PhoLip_ATPase_C"/>
    <property type="match status" value="1"/>
</dbReference>
<keyword evidence="6 10" id="KW-0460">Magnesium</keyword>
<evidence type="ECO:0000259" key="11">
    <source>
        <dbReference type="Pfam" id="PF16209"/>
    </source>
</evidence>
<evidence type="ECO:0000313" key="13">
    <source>
        <dbReference type="EMBL" id="CAK9273524.1"/>
    </source>
</evidence>
<feature type="domain" description="P-type ATPase N-terminal" evidence="11">
    <location>
        <begin position="34"/>
        <end position="97"/>
    </location>
</feature>
<feature type="transmembrane region" description="Helical" evidence="10">
    <location>
        <begin position="297"/>
        <end position="318"/>
    </location>
</feature>
<evidence type="ECO:0000256" key="8">
    <source>
        <dbReference type="ARBA" id="ARBA00022989"/>
    </source>
</evidence>
<dbReference type="Pfam" id="PF16209">
    <property type="entry name" value="PhoLip_ATPase_N"/>
    <property type="match status" value="1"/>
</dbReference>
<comment type="catalytic activity">
    <reaction evidence="10">
        <text>ATP + H2O + phospholipidSide 1 = ADP + phosphate + phospholipidSide 2.</text>
        <dbReference type="EC" id="7.6.2.1"/>
    </reaction>
</comment>
<evidence type="ECO:0000256" key="9">
    <source>
        <dbReference type="ARBA" id="ARBA00023136"/>
    </source>
</evidence>
<dbReference type="SUPFAM" id="SSF81653">
    <property type="entry name" value="Calcium ATPase, transduction domain A"/>
    <property type="match status" value="1"/>
</dbReference>
<dbReference type="PANTHER" id="PTHR24092:SF189">
    <property type="entry name" value="PHOSPHOLIPID-TRANSPORTING ATPASE"/>
    <property type="match status" value="1"/>
</dbReference>
<sequence length="1150" mass="129202">MASAMKWWKERWRGAGGGREGAGSGSNEAESRVIHCNRPDLNSSFWYASNRTSTTKYTWYSFLPMSLFEQYRRAAYWYFTAMAILSLLSFGPYSPISLWLPLLFVLALGILRDFAEDLRRSRGDKEVNSRPILVHTGGGQFEEKQWKHLRVGDIVKVTDGNYFPSDLLLLSSSTTDGVCYVETMNLDGETNLKVRQALESTWDVGGKKESVLENFEAVLEYEGPNPSLYTFVGTLRLEDGQTFPVGPSQLLLRDSSLQNTGSILGAVVYTGHDTKVMQNSLPPPSKRSRVDHTLDKIIWAMFAVLLLVSVLTAVLLAVRTKNAGTDPWYLQPTIRDSYYNPNKAAVAGIISFLNSLILYGYFIPIALYVSLEIVRVIQARFIAADIHMYDPITNKAAKVKSAGLNEELGQVDTIFSDKTGTLTCNQMDFFRVSIAGVAYGIGTTEVERAAKQLGLALGGDPSPRDPKDNLLRLSSDRKAELQGSINMMDDNNNYGPDNNPYREKGFNFYDPRLLGGNWIHEPSSQNIQFFMQILALCHTAIPDGIPEDPASMRYRAESPDEAALVVAAKQFGFYFYKRTPTMLHVRETVSPNSNPVDQVYQLLNVLEFSSARKRMSVIVRFPDGRLLLLSKGADSVMLQRVDKNKSGFVKETNKHLKDFGEVGLRTLVVAYRQLDEEEYRKWQAKYAEARATVGRERDLHIEELADEIEQGLTVVGGTGVEDKLQDGVPEAIDRFARAGIKIWVLTGDKVETAINIGYACSLLRHGMDNLLVSLEGPEAHALEERATRDNLSRDEIAEEQKAFVGRKLSEALDLVLTHHENLRESMSSAKATVGIGDLSDQIGDAADYPLRKPDQHSHAIEYALVIDGVEGAQAAMAADYAISQFRFLERLLLVHGRWCYRRISLMILYFFYKVCMLGFIAFLCNCFAFFSGNPFYNDWYASCYNTVFTALPVCVIGVLDQDVSAAEALRYPELYRSGQRGEMFNKRSIFGWLLNSLYSSAIIFFFPLAVYSGLSAIRPGGQVSSIQDYGAGMFTVLVLVPNLQLYMAVQYFTWIHHLAICASIAIWYLFIIVYGALPPLWATNAYKEFVEVLAPSASYWLLQAVVIVITLLPEYLFRSLKWALYPSDYQIVLECTKLERKQTSKQQHRV</sequence>
<proteinExistence type="inferred from homology"/>
<evidence type="ECO:0000256" key="10">
    <source>
        <dbReference type="RuleBase" id="RU362033"/>
    </source>
</evidence>
<dbReference type="EC" id="7.6.2.1" evidence="10"/>
<keyword evidence="2 10" id="KW-0812">Transmembrane</keyword>
<evidence type="ECO:0000313" key="14">
    <source>
        <dbReference type="Proteomes" id="UP001497444"/>
    </source>
</evidence>
<evidence type="ECO:0000256" key="6">
    <source>
        <dbReference type="ARBA" id="ARBA00022842"/>
    </source>
</evidence>
<feature type="transmembrane region" description="Helical" evidence="10">
    <location>
        <begin position="1058"/>
        <end position="1077"/>
    </location>
</feature>
<dbReference type="InterPro" id="IPR023214">
    <property type="entry name" value="HAD_sf"/>
</dbReference>
<comment type="subcellular location">
    <subcellularLocation>
        <location evidence="1 10">Membrane</location>
        <topology evidence="1 10">Multi-pass membrane protein</topology>
    </subcellularLocation>
</comment>
<feature type="domain" description="P-type ATPase C-terminal" evidence="12">
    <location>
        <begin position="875"/>
        <end position="1127"/>
    </location>
</feature>
<dbReference type="InterPro" id="IPR036412">
    <property type="entry name" value="HAD-like_sf"/>
</dbReference>
<feature type="transmembrane region" description="Helical" evidence="10">
    <location>
        <begin position="989"/>
        <end position="1009"/>
    </location>
</feature>